<keyword evidence="6 15" id="KW-0548">Nucleotidyltransferase</keyword>
<evidence type="ECO:0000256" key="15">
    <source>
        <dbReference type="HAMAP-Rule" id="MF_01113"/>
    </source>
</evidence>
<evidence type="ECO:0000256" key="13">
    <source>
        <dbReference type="ARBA" id="ARBA00023204"/>
    </source>
</evidence>
<dbReference type="InterPro" id="IPR043502">
    <property type="entry name" value="DNA/RNA_pol_sf"/>
</dbReference>
<dbReference type="GO" id="GO:0005829">
    <property type="term" value="C:cytosol"/>
    <property type="evidence" value="ECO:0007669"/>
    <property type="project" value="TreeGrafter"/>
</dbReference>
<protein>
    <recommendedName>
        <fullName evidence="15">DNA polymerase IV</fullName>
        <shortName evidence="15">Pol IV</shortName>
        <ecNumber evidence="15">2.7.7.7</ecNumber>
    </recommendedName>
</protein>
<dbReference type="Gene3D" id="3.40.1170.60">
    <property type="match status" value="1"/>
</dbReference>
<dbReference type="NCBIfam" id="NF002677">
    <property type="entry name" value="PRK02406.1"/>
    <property type="match status" value="1"/>
</dbReference>
<dbReference type="InterPro" id="IPR036775">
    <property type="entry name" value="DNA_pol_Y-fam_lit_finger_sf"/>
</dbReference>
<keyword evidence="5 15" id="KW-0808">Transferase</keyword>
<comment type="catalytic activity">
    <reaction evidence="14 15">
        <text>DNA(n) + a 2'-deoxyribonucleoside 5'-triphosphate = DNA(n+1) + diphosphate</text>
        <dbReference type="Rhea" id="RHEA:22508"/>
        <dbReference type="Rhea" id="RHEA-COMP:17339"/>
        <dbReference type="Rhea" id="RHEA-COMP:17340"/>
        <dbReference type="ChEBI" id="CHEBI:33019"/>
        <dbReference type="ChEBI" id="CHEBI:61560"/>
        <dbReference type="ChEBI" id="CHEBI:173112"/>
        <dbReference type="EC" id="2.7.7.7"/>
    </reaction>
</comment>
<dbReference type="Pfam" id="PF21999">
    <property type="entry name" value="IMS_HHH_1"/>
    <property type="match status" value="1"/>
</dbReference>
<dbReference type="GO" id="GO:0003887">
    <property type="term" value="F:DNA-directed DNA polymerase activity"/>
    <property type="evidence" value="ECO:0007669"/>
    <property type="project" value="UniProtKB-UniRule"/>
</dbReference>
<dbReference type="Pfam" id="PF11799">
    <property type="entry name" value="IMS_C"/>
    <property type="match status" value="1"/>
</dbReference>
<feature type="site" description="Substrate discrimination" evidence="15">
    <location>
        <position position="17"/>
    </location>
</feature>
<dbReference type="Gene3D" id="1.10.150.20">
    <property type="entry name" value="5' to 3' exonuclease, C-terminal subdomain"/>
    <property type="match status" value="1"/>
</dbReference>
<keyword evidence="8 15" id="KW-0479">Metal-binding</keyword>
<dbReference type="CDD" id="cd03586">
    <property type="entry name" value="PolY_Pol_IV_kappa"/>
    <property type="match status" value="1"/>
</dbReference>
<dbReference type="InterPro" id="IPR022880">
    <property type="entry name" value="DNApol_IV"/>
</dbReference>
<evidence type="ECO:0000256" key="12">
    <source>
        <dbReference type="ARBA" id="ARBA00023125"/>
    </source>
</evidence>
<evidence type="ECO:0000256" key="1">
    <source>
        <dbReference type="ARBA" id="ARBA00004496"/>
    </source>
</evidence>
<evidence type="ECO:0000256" key="9">
    <source>
        <dbReference type="ARBA" id="ARBA00022763"/>
    </source>
</evidence>
<gene>
    <name evidence="15" type="primary">dinB</name>
    <name evidence="17" type="ORF">A2856_03220</name>
</gene>
<dbReference type="PROSITE" id="PS50173">
    <property type="entry name" value="UMUC"/>
    <property type="match status" value="1"/>
</dbReference>
<dbReference type="GO" id="GO:0006261">
    <property type="term" value="P:DNA-templated DNA replication"/>
    <property type="evidence" value="ECO:0007669"/>
    <property type="project" value="UniProtKB-UniRule"/>
</dbReference>
<dbReference type="SUPFAM" id="SSF100879">
    <property type="entry name" value="Lesion bypass DNA polymerase (Y-family), little finger domain"/>
    <property type="match status" value="1"/>
</dbReference>
<keyword evidence="13 15" id="KW-0234">DNA repair</keyword>
<dbReference type="GO" id="GO:0000287">
    <property type="term" value="F:magnesium ion binding"/>
    <property type="evidence" value="ECO:0007669"/>
    <property type="project" value="UniProtKB-UniRule"/>
</dbReference>
<feature type="binding site" evidence="15">
    <location>
        <position position="107"/>
    </location>
    <ligand>
        <name>Mg(2+)</name>
        <dbReference type="ChEBI" id="CHEBI:18420"/>
    </ligand>
</feature>
<sequence>MPTARRIIIHADMNSYFASVEQQANPRLRGKPIGVTGKRTERSVVAAASREAKKLGVKTAMFTWEAKKICPSIILVPGDPEKYGEITERFNAIFRDLSDKLERFSVDESFLDVTETARDYLGAIMVAQIIRRRLREECGEWITASIGIARNKLLAKAASETMKPDGLVVVKPGDEIAFLDSCDLQDLCGIGPRTARHLERLGVTTLKQLRDVTLDTLLREFNSYGAWLYAAARGMGDDEVVGDEADPKSVGHSYTLPRDAYAPKTIRRYLLGLCDKVGWRLRRDGFKARSVSAFIRYGDPSTSSGHRFDGSGSEHRFREGVDDGLALFRIAWSLIESGRDPDRPIRLVGISAGTLTRGATQVSLFPKECRTAAAVMALDRATRRFGSRAWTRASLLTTPILERTSGFAYDHEL</sequence>
<keyword evidence="11 15" id="KW-0239">DNA-directed DNA polymerase</keyword>
<comment type="caution">
    <text evidence="17">The sequence shown here is derived from an EMBL/GenBank/DDBJ whole genome shotgun (WGS) entry which is preliminary data.</text>
</comment>
<dbReference type="PANTHER" id="PTHR11076:SF33">
    <property type="entry name" value="DNA POLYMERASE KAPPA"/>
    <property type="match status" value="1"/>
</dbReference>
<evidence type="ECO:0000256" key="7">
    <source>
        <dbReference type="ARBA" id="ARBA00022705"/>
    </source>
</evidence>
<dbReference type="GO" id="GO:0006281">
    <property type="term" value="P:DNA repair"/>
    <property type="evidence" value="ECO:0007669"/>
    <property type="project" value="UniProtKB-UniRule"/>
</dbReference>
<comment type="cofactor">
    <cofactor evidence="15">
        <name>Mg(2+)</name>
        <dbReference type="ChEBI" id="CHEBI:18420"/>
    </cofactor>
    <text evidence="15">Binds 2 magnesium ions per subunit.</text>
</comment>
<dbReference type="PANTHER" id="PTHR11076">
    <property type="entry name" value="DNA REPAIR POLYMERASE UMUC / TRANSFERASE FAMILY MEMBER"/>
    <property type="match status" value="1"/>
</dbReference>
<dbReference type="Gene3D" id="3.30.70.270">
    <property type="match status" value="1"/>
</dbReference>
<keyword evidence="3 15" id="KW-0515">Mutator protein</keyword>
<proteinExistence type="inferred from homology"/>
<evidence type="ECO:0000256" key="4">
    <source>
        <dbReference type="ARBA" id="ARBA00022490"/>
    </source>
</evidence>
<keyword evidence="12 15" id="KW-0238">DNA-binding</keyword>
<evidence type="ECO:0000313" key="18">
    <source>
        <dbReference type="Proteomes" id="UP000177885"/>
    </source>
</evidence>
<evidence type="ECO:0000256" key="6">
    <source>
        <dbReference type="ARBA" id="ARBA00022695"/>
    </source>
</evidence>
<dbReference type="SUPFAM" id="SSF56672">
    <property type="entry name" value="DNA/RNA polymerases"/>
    <property type="match status" value="1"/>
</dbReference>
<organism evidence="17 18">
    <name type="scientific">Candidatus Uhrbacteria bacterium RIFCSPHIGHO2_01_FULL_63_20</name>
    <dbReference type="NCBI Taxonomy" id="1802385"/>
    <lineage>
        <taxon>Bacteria</taxon>
        <taxon>Candidatus Uhriibacteriota</taxon>
    </lineage>
</organism>
<comment type="subunit">
    <text evidence="15">Monomer.</text>
</comment>
<dbReference type="GO" id="GO:0042276">
    <property type="term" value="P:error-prone translesion synthesis"/>
    <property type="evidence" value="ECO:0007669"/>
    <property type="project" value="TreeGrafter"/>
</dbReference>
<evidence type="ECO:0000313" key="17">
    <source>
        <dbReference type="EMBL" id="OGL66750.1"/>
    </source>
</evidence>
<dbReference type="InterPro" id="IPR050116">
    <property type="entry name" value="DNA_polymerase-Y"/>
</dbReference>
<dbReference type="GO" id="GO:0003684">
    <property type="term" value="F:damaged DNA binding"/>
    <property type="evidence" value="ECO:0007669"/>
    <property type="project" value="InterPro"/>
</dbReference>
<dbReference type="AlphaFoldDB" id="A0A1F7TL89"/>
<feature type="active site" evidence="15">
    <location>
        <position position="108"/>
    </location>
</feature>
<evidence type="ECO:0000256" key="11">
    <source>
        <dbReference type="ARBA" id="ARBA00022932"/>
    </source>
</evidence>
<comment type="subcellular location">
    <subcellularLocation>
        <location evidence="1 15">Cytoplasm</location>
    </subcellularLocation>
</comment>
<dbReference type="Proteomes" id="UP000177885">
    <property type="component" value="Unassembled WGS sequence"/>
</dbReference>
<dbReference type="InterPro" id="IPR043128">
    <property type="entry name" value="Rev_trsase/Diguanyl_cyclase"/>
</dbReference>
<feature type="binding site" evidence="15">
    <location>
        <position position="12"/>
    </location>
    <ligand>
        <name>Mg(2+)</name>
        <dbReference type="ChEBI" id="CHEBI:18420"/>
    </ligand>
</feature>
<dbReference type="Pfam" id="PF00817">
    <property type="entry name" value="IMS"/>
    <property type="match status" value="1"/>
</dbReference>
<keyword evidence="9 15" id="KW-0227">DNA damage</keyword>
<dbReference type="EMBL" id="MGDT01000006">
    <property type="protein sequence ID" value="OGL66750.1"/>
    <property type="molecule type" value="Genomic_DNA"/>
</dbReference>
<dbReference type="STRING" id="1802385.A2856_03220"/>
<accession>A0A1F7TL89</accession>
<name>A0A1F7TL89_9BACT</name>
<evidence type="ECO:0000256" key="5">
    <source>
        <dbReference type="ARBA" id="ARBA00022679"/>
    </source>
</evidence>
<reference evidence="17 18" key="1">
    <citation type="journal article" date="2016" name="Nat. Commun.">
        <title>Thousands of microbial genomes shed light on interconnected biogeochemical processes in an aquifer system.</title>
        <authorList>
            <person name="Anantharaman K."/>
            <person name="Brown C.T."/>
            <person name="Hug L.A."/>
            <person name="Sharon I."/>
            <person name="Castelle C.J."/>
            <person name="Probst A.J."/>
            <person name="Thomas B.C."/>
            <person name="Singh A."/>
            <person name="Wilkins M.J."/>
            <person name="Karaoz U."/>
            <person name="Brodie E.L."/>
            <person name="Williams K.H."/>
            <person name="Hubbard S.S."/>
            <person name="Banfield J.F."/>
        </authorList>
    </citation>
    <scope>NUCLEOTIDE SEQUENCE [LARGE SCALE GENOMIC DNA]</scope>
</reference>
<keyword evidence="10 15" id="KW-0460">Magnesium</keyword>
<dbReference type="Gene3D" id="3.30.1490.100">
    <property type="entry name" value="DNA polymerase, Y-family, little finger domain"/>
    <property type="match status" value="1"/>
</dbReference>
<evidence type="ECO:0000256" key="2">
    <source>
        <dbReference type="ARBA" id="ARBA00010945"/>
    </source>
</evidence>
<comment type="similarity">
    <text evidence="2 15">Belongs to the DNA polymerase type-Y family.</text>
</comment>
<comment type="function">
    <text evidence="15">Poorly processive, error-prone DNA polymerase involved in untargeted mutagenesis. Copies undamaged DNA at stalled replication forks, which arise in vivo from mismatched or misaligned primer ends. These misaligned primers can be extended by PolIV. Exhibits no 3'-5' exonuclease (proofreading) activity. May be involved in translesional synthesis, in conjunction with the beta clamp from PolIII.</text>
</comment>
<dbReference type="HAMAP" id="MF_01113">
    <property type="entry name" value="DNApol_IV"/>
    <property type="match status" value="1"/>
</dbReference>
<evidence type="ECO:0000256" key="8">
    <source>
        <dbReference type="ARBA" id="ARBA00022723"/>
    </source>
</evidence>
<dbReference type="InterPro" id="IPR001126">
    <property type="entry name" value="UmuC"/>
</dbReference>
<evidence type="ECO:0000256" key="14">
    <source>
        <dbReference type="ARBA" id="ARBA00049244"/>
    </source>
</evidence>
<dbReference type="InterPro" id="IPR017961">
    <property type="entry name" value="DNA_pol_Y-fam_little_finger"/>
</dbReference>
<evidence type="ECO:0000256" key="3">
    <source>
        <dbReference type="ARBA" id="ARBA00022457"/>
    </source>
</evidence>
<keyword evidence="7 15" id="KW-0235">DNA replication</keyword>
<feature type="domain" description="UmuC" evidence="16">
    <location>
        <begin position="8"/>
        <end position="191"/>
    </location>
</feature>
<keyword evidence="4 15" id="KW-0963">Cytoplasm</keyword>
<evidence type="ECO:0000256" key="10">
    <source>
        <dbReference type="ARBA" id="ARBA00022842"/>
    </source>
</evidence>
<dbReference type="GO" id="GO:0009432">
    <property type="term" value="P:SOS response"/>
    <property type="evidence" value="ECO:0007669"/>
    <property type="project" value="TreeGrafter"/>
</dbReference>
<evidence type="ECO:0000259" key="16">
    <source>
        <dbReference type="PROSITE" id="PS50173"/>
    </source>
</evidence>
<dbReference type="EC" id="2.7.7.7" evidence="15"/>
<dbReference type="InterPro" id="IPR053848">
    <property type="entry name" value="IMS_HHH_1"/>
</dbReference>